<evidence type="ECO:0000256" key="4">
    <source>
        <dbReference type="ARBA" id="ARBA00022989"/>
    </source>
</evidence>
<evidence type="ECO:0000313" key="8">
    <source>
        <dbReference type="EMBL" id="PNY11382.1"/>
    </source>
</evidence>
<dbReference type="EMBL" id="ASHM01004491">
    <property type="protein sequence ID" value="PNY11382.1"/>
    <property type="molecule type" value="Genomic_DNA"/>
</dbReference>
<evidence type="ECO:0000313" key="9">
    <source>
        <dbReference type="Proteomes" id="UP000236291"/>
    </source>
</evidence>
<evidence type="ECO:0000256" key="7">
    <source>
        <dbReference type="SAM" id="Phobius"/>
    </source>
</evidence>
<dbReference type="PANTHER" id="PTHR32191">
    <property type="entry name" value="TETRASPANIN-8-RELATED"/>
    <property type="match status" value="1"/>
</dbReference>
<keyword evidence="5 7" id="KW-0472">Membrane</keyword>
<protein>
    <submittedName>
        <fullName evidence="8">Uncharacterized protein</fullName>
    </submittedName>
</protein>
<keyword evidence="3 7" id="KW-0812">Transmembrane</keyword>
<gene>
    <name evidence="8" type="ORF">L195_g007986</name>
</gene>
<feature type="transmembrane region" description="Helical" evidence="7">
    <location>
        <begin position="55"/>
        <end position="75"/>
    </location>
</feature>
<feature type="compositionally biased region" description="Polar residues" evidence="6">
    <location>
        <begin position="93"/>
        <end position="102"/>
    </location>
</feature>
<evidence type="ECO:0000256" key="5">
    <source>
        <dbReference type="ARBA" id="ARBA00023136"/>
    </source>
</evidence>
<proteinExistence type="inferred from homology"/>
<dbReference type="Proteomes" id="UP000236291">
    <property type="component" value="Unassembled WGS sequence"/>
</dbReference>
<reference evidence="8 9" key="1">
    <citation type="journal article" date="2014" name="Am. J. Bot.">
        <title>Genome assembly and annotation for red clover (Trifolium pratense; Fabaceae).</title>
        <authorList>
            <person name="Istvanek J."/>
            <person name="Jaros M."/>
            <person name="Krenek A."/>
            <person name="Repkova J."/>
        </authorList>
    </citation>
    <scope>NUCLEOTIDE SEQUENCE [LARGE SCALE GENOMIC DNA]</scope>
    <source>
        <strain evidence="9">cv. Tatra</strain>
        <tissue evidence="8">Young leaves</tissue>
    </source>
</reference>
<dbReference type="InterPro" id="IPR044991">
    <property type="entry name" value="TET_plant"/>
</dbReference>
<dbReference type="AlphaFoldDB" id="A0A2K3P7W9"/>
<name>A0A2K3P7W9_TRIPR</name>
<comment type="caution">
    <text evidence="8">The sequence shown here is derived from an EMBL/GenBank/DDBJ whole genome shotgun (WGS) entry which is preliminary data.</text>
</comment>
<dbReference type="GO" id="GO:0009734">
    <property type="term" value="P:auxin-activated signaling pathway"/>
    <property type="evidence" value="ECO:0007669"/>
    <property type="project" value="InterPro"/>
</dbReference>
<evidence type="ECO:0000256" key="6">
    <source>
        <dbReference type="SAM" id="MobiDB-lite"/>
    </source>
</evidence>
<comment type="subcellular location">
    <subcellularLocation>
        <location evidence="1">Membrane</location>
    </subcellularLocation>
</comment>
<accession>A0A2K3P7W9</accession>
<comment type="similarity">
    <text evidence="2">Belongs to the tetraspanin (TM4SF) family.</text>
</comment>
<evidence type="ECO:0000256" key="2">
    <source>
        <dbReference type="ARBA" id="ARBA00006840"/>
    </source>
</evidence>
<dbReference type="STRING" id="57577.A0A2K3P7W9"/>
<keyword evidence="4 7" id="KW-1133">Transmembrane helix</keyword>
<evidence type="ECO:0000256" key="1">
    <source>
        <dbReference type="ARBA" id="ARBA00004370"/>
    </source>
</evidence>
<organism evidence="8 9">
    <name type="scientific">Trifolium pratense</name>
    <name type="common">Red clover</name>
    <dbReference type="NCBI Taxonomy" id="57577"/>
    <lineage>
        <taxon>Eukaryota</taxon>
        <taxon>Viridiplantae</taxon>
        <taxon>Streptophyta</taxon>
        <taxon>Embryophyta</taxon>
        <taxon>Tracheophyta</taxon>
        <taxon>Spermatophyta</taxon>
        <taxon>Magnoliopsida</taxon>
        <taxon>eudicotyledons</taxon>
        <taxon>Gunneridae</taxon>
        <taxon>Pentapetalae</taxon>
        <taxon>rosids</taxon>
        <taxon>fabids</taxon>
        <taxon>Fabales</taxon>
        <taxon>Fabaceae</taxon>
        <taxon>Papilionoideae</taxon>
        <taxon>50 kb inversion clade</taxon>
        <taxon>NPAAA clade</taxon>
        <taxon>Hologalegina</taxon>
        <taxon>IRL clade</taxon>
        <taxon>Trifolieae</taxon>
        <taxon>Trifolium</taxon>
    </lineage>
</organism>
<reference evidence="8 9" key="2">
    <citation type="journal article" date="2017" name="Front. Plant Sci.">
        <title>Gene Classification and Mining of Molecular Markers Useful in Red Clover (Trifolium pratense) Breeding.</title>
        <authorList>
            <person name="Istvanek J."/>
            <person name="Dluhosova J."/>
            <person name="Dluhos P."/>
            <person name="Patkova L."/>
            <person name="Nedelnik J."/>
            <person name="Repkova J."/>
        </authorList>
    </citation>
    <scope>NUCLEOTIDE SEQUENCE [LARGE SCALE GENOMIC DNA]</scope>
    <source>
        <strain evidence="9">cv. Tatra</strain>
        <tissue evidence="8">Young leaves</tissue>
    </source>
</reference>
<feature type="region of interest" description="Disordered" evidence="6">
    <location>
        <begin position="82"/>
        <end position="102"/>
    </location>
</feature>
<dbReference type="GO" id="GO:0016020">
    <property type="term" value="C:membrane"/>
    <property type="evidence" value="ECO:0007669"/>
    <property type="project" value="UniProtKB-SubCell"/>
</dbReference>
<sequence>MYQNETVWIQGGGLMGTNPDCTKWNNDQQQLCYDCDSCKAGVLGSLKKSWRKVSVINIVVMIILVIVYIIAYYAYRNNKRMDNDEPYGEARMTKSQPSAFHL</sequence>
<evidence type="ECO:0000256" key="3">
    <source>
        <dbReference type="ARBA" id="ARBA00022692"/>
    </source>
</evidence>